<organism evidence="7 8">
    <name type="scientific">Luteolibacter luteus</name>
    <dbReference type="NCBI Taxonomy" id="2728835"/>
    <lineage>
        <taxon>Bacteria</taxon>
        <taxon>Pseudomonadati</taxon>
        <taxon>Verrucomicrobiota</taxon>
        <taxon>Verrucomicrobiia</taxon>
        <taxon>Verrucomicrobiales</taxon>
        <taxon>Verrucomicrobiaceae</taxon>
        <taxon>Luteolibacter</taxon>
    </lineage>
</organism>
<keyword evidence="4" id="KW-0812">Transmembrane</keyword>
<dbReference type="CDD" id="cd16917">
    <property type="entry name" value="HATPase_UhpB-NarQ-NarX-like"/>
    <property type="match status" value="1"/>
</dbReference>
<feature type="domain" description="PA14" evidence="6">
    <location>
        <begin position="159"/>
        <end position="323"/>
    </location>
</feature>
<dbReference type="InterPro" id="IPR005467">
    <property type="entry name" value="His_kinase_dom"/>
</dbReference>
<dbReference type="PROSITE" id="PS51820">
    <property type="entry name" value="PA14"/>
    <property type="match status" value="1"/>
</dbReference>
<evidence type="ECO:0000256" key="3">
    <source>
        <dbReference type="ARBA" id="ARBA00023012"/>
    </source>
</evidence>
<dbReference type="GO" id="GO:0016301">
    <property type="term" value="F:kinase activity"/>
    <property type="evidence" value="ECO:0007669"/>
    <property type="project" value="UniProtKB-KW"/>
</dbReference>
<keyword evidence="1" id="KW-0808">Transferase</keyword>
<evidence type="ECO:0008006" key="9">
    <source>
        <dbReference type="Google" id="ProtNLM"/>
    </source>
</evidence>
<dbReference type="Proteomes" id="UP000501812">
    <property type="component" value="Chromosome"/>
</dbReference>
<evidence type="ECO:0000259" key="5">
    <source>
        <dbReference type="PROSITE" id="PS50109"/>
    </source>
</evidence>
<keyword evidence="8" id="KW-1185">Reference proteome</keyword>
<dbReference type="InterPro" id="IPR003594">
    <property type="entry name" value="HATPase_dom"/>
</dbReference>
<evidence type="ECO:0000313" key="8">
    <source>
        <dbReference type="Proteomes" id="UP000501812"/>
    </source>
</evidence>
<dbReference type="Pfam" id="PF07691">
    <property type="entry name" value="PA14"/>
    <property type="match status" value="1"/>
</dbReference>
<dbReference type="SUPFAM" id="SSF56988">
    <property type="entry name" value="Anthrax protective antigen"/>
    <property type="match status" value="1"/>
</dbReference>
<dbReference type="PANTHER" id="PTHR24421">
    <property type="entry name" value="NITRATE/NITRITE SENSOR PROTEIN NARX-RELATED"/>
    <property type="match status" value="1"/>
</dbReference>
<dbReference type="SMART" id="SM00387">
    <property type="entry name" value="HATPase_c"/>
    <property type="match status" value="1"/>
</dbReference>
<protein>
    <recommendedName>
        <fullName evidence="9">Histidine kinase domain-containing protein</fullName>
    </recommendedName>
</protein>
<dbReference type="EMBL" id="CP051774">
    <property type="protein sequence ID" value="QJE98177.1"/>
    <property type="molecule type" value="Genomic_DNA"/>
</dbReference>
<dbReference type="InterPro" id="IPR011658">
    <property type="entry name" value="PA14_dom"/>
</dbReference>
<feature type="domain" description="Histidine kinase" evidence="5">
    <location>
        <begin position="903"/>
        <end position="991"/>
    </location>
</feature>
<dbReference type="GO" id="GO:0000160">
    <property type="term" value="P:phosphorelay signal transduction system"/>
    <property type="evidence" value="ECO:0007669"/>
    <property type="project" value="UniProtKB-KW"/>
</dbReference>
<evidence type="ECO:0000256" key="4">
    <source>
        <dbReference type="SAM" id="Phobius"/>
    </source>
</evidence>
<dbReference type="InterPro" id="IPR036890">
    <property type="entry name" value="HATPase_C_sf"/>
</dbReference>
<feature type="transmembrane region" description="Helical" evidence="4">
    <location>
        <begin position="741"/>
        <end position="762"/>
    </location>
</feature>
<dbReference type="Pfam" id="PF02518">
    <property type="entry name" value="HATPase_c"/>
    <property type="match status" value="1"/>
</dbReference>
<dbReference type="AlphaFoldDB" id="A0A858RMF9"/>
<sequence length="992" mass="106570">MILCSFASGGSVSLQDLWKRSIEEGSSAETIQVTGKVLATDPTGGRLVIADESGPVILALQLPPEAWELVGSGKILQLDFPPGRFERRGAVIDCGGGYLIEIDGRHPPVQRRASVFLSKGKHPLRLEWFNGQAQSTLQLGCEGPGGNHPSIPETWLSHEEGPGLHYERFLVNEISSLDEIPMAGSGTNAGTVQGIDAAIAGDLANVALRFTGQIEVPEDGIYQFHLTSDDGARLKIGGLRPGWKLLDDDQKVSEASWQSIESNVTYAALEGPHLRLEVATDQKRFELLVLNPAGLDARELVGKRITASGVAHEGGICVLGSAELHFVTGGNKPAAQFTLAAQIRELRPEEAARAQPAVLQGVVTMVNYRSMVLQDESGGIFVLAEMNPPDPLPEPGEWWRVEGHTASGDFAPLIIAEKCSFLRSGALPAPSRPSWDEILSGSLDAQQVEIEAVVTAVSPDRTELLTSDGTAVVRSDEFYPLPAELRSPGAVELLGARVKLRGVFATGWNPQLGRRTPGVFSLGNASLSVEELAPKDPAEVPLVTIKDLWSFASKSTTLNRVRLRGQMMSRDTGTLLVSDGTHGLRLASTSPQGCIPGDEVEVTGFPRMGPISPLLAHPVVRVLSHEKLPEPLVRDVSTLPDLSLDSRLVRVEGRVISDTIQGGERRVEMESGMLRFAAVSVEASNIREPLLADSRVRVDGVYSVLASETPAAGPGRFEIQISSDQALQVISRPPWWSTRRLLMLVAFLFGGLALVMGWVVVLQRMVARRSSQLVAEIAKKEHAETERALEQERARVARDLHDELGAGLTEIGLLGSLMGNPAIPETAKSGYLGTLGDVSRSLVSSLDAIVWAINPEYDTVDDLAGYLWLQAQRLLNPAGIECSPMKPVEIPSRSLGSSSRHALLLAFKEVLNNVIKHSKATRVDLGIHVENENMILSIADNGSGIPADEVPLGSQGIAGMHERMRDHGGSCEILARPAGGTIVNLTLPLRSS</sequence>
<evidence type="ECO:0000256" key="1">
    <source>
        <dbReference type="ARBA" id="ARBA00022679"/>
    </source>
</evidence>
<dbReference type="SUPFAM" id="SSF55874">
    <property type="entry name" value="ATPase domain of HSP90 chaperone/DNA topoisomerase II/histidine kinase"/>
    <property type="match status" value="1"/>
</dbReference>
<dbReference type="Gene3D" id="3.30.565.10">
    <property type="entry name" value="Histidine kinase-like ATPase, C-terminal domain"/>
    <property type="match status" value="1"/>
</dbReference>
<evidence type="ECO:0000313" key="7">
    <source>
        <dbReference type="EMBL" id="QJE98177.1"/>
    </source>
</evidence>
<evidence type="ECO:0000259" key="6">
    <source>
        <dbReference type="PROSITE" id="PS51820"/>
    </source>
</evidence>
<proteinExistence type="predicted"/>
<dbReference type="Gene3D" id="3.90.182.10">
    <property type="entry name" value="Toxin - Anthrax Protective Antigen,domain 1"/>
    <property type="match status" value="1"/>
</dbReference>
<dbReference type="InterPro" id="IPR037524">
    <property type="entry name" value="PA14/GLEYA"/>
</dbReference>
<name>A0A858RMF9_9BACT</name>
<dbReference type="KEGG" id="luo:HHL09_21105"/>
<keyword evidence="2" id="KW-0418">Kinase</keyword>
<dbReference type="PROSITE" id="PS50109">
    <property type="entry name" value="HIS_KIN"/>
    <property type="match status" value="1"/>
</dbReference>
<dbReference type="RefSeq" id="WP_169456636.1">
    <property type="nucleotide sequence ID" value="NZ_CP051774.1"/>
</dbReference>
<dbReference type="InterPro" id="IPR050482">
    <property type="entry name" value="Sensor_HK_TwoCompSys"/>
</dbReference>
<keyword evidence="4" id="KW-0472">Membrane</keyword>
<accession>A0A858RMF9</accession>
<dbReference type="Gene3D" id="1.20.5.1930">
    <property type="match status" value="1"/>
</dbReference>
<keyword evidence="3" id="KW-0902">Two-component regulatory system</keyword>
<evidence type="ECO:0000256" key="2">
    <source>
        <dbReference type="ARBA" id="ARBA00022777"/>
    </source>
</evidence>
<keyword evidence="4" id="KW-1133">Transmembrane helix</keyword>
<gene>
    <name evidence="7" type="ORF">HHL09_21105</name>
</gene>
<reference evidence="7 8" key="1">
    <citation type="submission" date="2020-04" db="EMBL/GenBank/DDBJ databases">
        <title>Luteolibacter sp. G-1-1-1 isolated from soil.</title>
        <authorList>
            <person name="Dahal R.H."/>
        </authorList>
    </citation>
    <scope>NUCLEOTIDE SEQUENCE [LARGE SCALE GENOMIC DNA]</scope>
    <source>
        <strain evidence="7 8">G-1-1-1</strain>
    </source>
</reference>